<protein>
    <submittedName>
        <fullName evidence="2">Uncharacterized protein</fullName>
    </submittedName>
</protein>
<accession>A0A803LIV5</accession>
<feature type="chain" id="PRO_5030631141" evidence="1">
    <location>
        <begin position="27"/>
        <end position="89"/>
    </location>
</feature>
<organism evidence="2 3">
    <name type="scientific">Chenopodium quinoa</name>
    <name type="common">Quinoa</name>
    <dbReference type="NCBI Taxonomy" id="63459"/>
    <lineage>
        <taxon>Eukaryota</taxon>
        <taxon>Viridiplantae</taxon>
        <taxon>Streptophyta</taxon>
        <taxon>Embryophyta</taxon>
        <taxon>Tracheophyta</taxon>
        <taxon>Spermatophyta</taxon>
        <taxon>Magnoliopsida</taxon>
        <taxon>eudicotyledons</taxon>
        <taxon>Gunneridae</taxon>
        <taxon>Pentapetalae</taxon>
        <taxon>Caryophyllales</taxon>
        <taxon>Chenopodiaceae</taxon>
        <taxon>Chenopodioideae</taxon>
        <taxon>Atripliceae</taxon>
        <taxon>Chenopodium</taxon>
    </lineage>
</organism>
<dbReference type="Proteomes" id="UP000596660">
    <property type="component" value="Unplaced"/>
</dbReference>
<dbReference type="Gramene" id="AUR62013902-RA">
    <property type="protein sequence ID" value="AUR62013902-RA:cds"/>
    <property type="gene ID" value="AUR62013902"/>
</dbReference>
<keyword evidence="3" id="KW-1185">Reference proteome</keyword>
<feature type="signal peptide" evidence="1">
    <location>
        <begin position="1"/>
        <end position="26"/>
    </location>
</feature>
<evidence type="ECO:0000256" key="1">
    <source>
        <dbReference type="SAM" id="SignalP"/>
    </source>
</evidence>
<dbReference type="OMA" id="FALLMMR"/>
<reference evidence="2" key="1">
    <citation type="journal article" date="2017" name="Nature">
        <title>The genome of Chenopodium quinoa.</title>
        <authorList>
            <person name="Jarvis D.E."/>
            <person name="Ho Y.S."/>
            <person name="Lightfoot D.J."/>
            <person name="Schmoeckel S.M."/>
            <person name="Li B."/>
            <person name="Borm T.J.A."/>
            <person name="Ohyanagi H."/>
            <person name="Mineta K."/>
            <person name="Michell C.T."/>
            <person name="Saber N."/>
            <person name="Kharbatia N.M."/>
            <person name="Rupper R.R."/>
            <person name="Sharp A.R."/>
            <person name="Dally N."/>
            <person name="Boughton B.A."/>
            <person name="Woo Y.H."/>
            <person name="Gao G."/>
            <person name="Schijlen E.G.W.M."/>
            <person name="Guo X."/>
            <person name="Momin A.A."/>
            <person name="Negrao S."/>
            <person name="Al-Babili S."/>
            <person name="Gehring C."/>
            <person name="Roessner U."/>
            <person name="Jung C."/>
            <person name="Murphy K."/>
            <person name="Arold S.T."/>
            <person name="Gojobori T."/>
            <person name="van der Linden C.G."/>
            <person name="van Loo E.N."/>
            <person name="Jellen E.N."/>
            <person name="Maughan P.J."/>
            <person name="Tester M."/>
        </authorList>
    </citation>
    <scope>NUCLEOTIDE SEQUENCE [LARGE SCALE GENOMIC DNA]</scope>
    <source>
        <strain evidence="2">cv. PI 614886</strain>
    </source>
</reference>
<dbReference type="AlphaFoldDB" id="A0A803LIV5"/>
<dbReference type="EnsemblPlants" id="AUR62013902-RA">
    <property type="protein sequence ID" value="AUR62013902-RA:cds"/>
    <property type="gene ID" value="AUR62013902"/>
</dbReference>
<reference evidence="2" key="2">
    <citation type="submission" date="2021-03" db="UniProtKB">
        <authorList>
            <consortium name="EnsemblPlants"/>
        </authorList>
    </citation>
    <scope>IDENTIFICATION</scope>
</reference>
<proteinExistence type="predicted"/>
<evidence type="ECO:0000313" key="2">
    <source>
        <dbReference type="EnsemblPlants" id="AUR62013902-RA:cds"/>
    </source>
</evidence>
<evidence type="ECO:0000313" key="3">
    <source>
        <dbReference type="Proteomes" id="UP000596660"/>
    </source>
</evidence>
<name>A0A803LIV5_CHEQI</name>
<keyword evidence="1" id="KW-0732">Signal</keyword>
<sequence>MKNNRQVMVMVVMLLFALLMMRQMQCRTIRSPVSYNCEQADAIEQLSNAGMTIKFAGTSDNSSSVGMASVTNNLRSVLSSGPSRRGPGH</sequence>